<feature type="chain" id="PRO_5042260861" description="BURP domain-containing protein" evidence="1">
    <location>
        <begin position="24"/>
        <end position="320"/>
    </location>
</feature>
<feature type="signal peptide" evidence="1">
    <location>
        <begin position="1"/>
        <end position="23"/>
    </location>
</feature>
<gene>
    <name evidence="3" type="ORF">MTR67_016955</name>
</gene>
<dbReference type="Proteomes" id="UP001234989">
    <property type="component" value="Chromosome 4"/>
</dbReference>
<organism evidence="3 4">
    <name type="scientific">Solanum verrucosum</name>
    <dbReference type="NCBI Taxonomy" id="315347"/>
    <lineage>
        <taxon>Eukaryota</taxon>
        <taxon>Viridiplantae</taxon>
        <taxon>Streptophyta</taxon>
        <taxon>Embryophyta</taxon>
        <taxon>Tracheophyta</taxon>
        <taxon>Spermatophyta</taxon>
        <taxon>Magnoliopsida</taxon>
        <taxon>eudicotyledons</taxon>
        <taxon>Gunneridae</taxon>
        <taxon>Pentapetalae</taxon>
        <taxon>asterids</taxon>
        <taxon>lamiids</taxon>
        <taxon>Solanales</taxon>
        <taxon>Solanaceae</taxon>
        <taxon>Solanoideae</taxon>
        <taxon>Solaneae</taxon>
        <taxon>Solanum</taxon>
    </lineage>
</organism>
<dbReference type="AlphaFoldDB" id="A0AAF0QJM3"/>
<proteinExistence type="predicted"/>
<name>A0AAF0QJM3_SOLVR</name>
<dbReference type="PROSITE" id="PS51277">
    <property type="entry name" value="BURP"/>
    <property type="match status" value="1"/>
</dbReference>
<keyword evidence="1" id="KW-0732">Signal</keyword>
<dbReference type="PANTHER" id="PTHR31236">
    <property type="entry name" value="BURP DOMAIN PROTEIN USPL1-LIKE"/>
    <property type="match status" value="1"/>
</dbReference>
<dbReference type="InterPro" id="IPR004873">
    <property type="entry name" value="BURP_dom"/>
</dbReference>
<evidence type="ECO:0000313" key="4">
    <source>
        <dbReference type="Proteomes" id="UP001234989"/>
    </source>
</evidence>
<dbReference type="EMBL" id="CP133615">
    <property type="protein sequence ID" value="WMV23570.1"/>
    <property type="molecule type" value="Genomic_DNA"/>
</dbReference>
<dbReference type="PANTHER" id="PTHR31236:SF68">
    <property type="entry name" value="BURP DOMAIN-CONTAINING PROTEIN"/>
    <property type="match status" value="1"/>
</dbReference>
<accession>A0AAF0QJM3</accession>
<evidence type="ECO:0000259" key="2">
    <source>
        <dbReference type="PROSITE" id="PS51277"/>
    </source>
</evidence>
<protein>
    <recommendedName>
        <fullName evidence="2">BURP domain-containing protein</fullName>
    </recommendedName>
</protein>
<reference evidence="3" key="1">
    <citation type="submission" date="2023-08" db="EMBL/GenBank/DDBJ databases">
        <title>A de novo genome assembly of Solanum verrucosum Schlechtendal, a Mexican diploid species geographically isolated from the other diploid A-genome species in potato relatives.</title>
        <authorList>
            <person name="Hosaka K."/>
        </authorList>
    </citation>
    <scope>NUCLEOTIDE SEQUENCE</scope>
    <source>
        <tissue evidence="3">Young leaves</tissue>
    </source>
</reference>
<sequence>MDVKLGFCVLVSLVLLVTYGTEARYMAEGNSESLTRLFLTYKNGGKEPKENEHMAEGNSQSLTRLYVRYKYGGEEPKENEHMAQGKSQSLTSLYVRYKYGGEEPKQNEHMTQGIFFLMDDLKLGKTLTHSFPTMDLPSSLQMLPKKFPFSLKEAKSMEETLRLCEDSPMKGDTKYCATSIEAMRDFVQHILGENTQIEPLITMTTTSTDPLNHNRLQNYTILNDPEDVGATKMVACHTMRSVYYCHHTVSKSKVLKVSLRNDVNGYKIEAIAVCHLDTSDWNPSHLSFRVLGILPVTSPICHFFPSSNDLVWIPKSVAAL</sequence>
<evidence type="ECO:0000313" key="3">
    <source>
        <dbReference type="EMBL" id="WMV23570.1"/>
    </source>
</evidence>
<dbReference type="InterPro" id="IPR044816">
    <property type="entry name" value="BURP"/>
</dbReference>
<dbReference type="Pfam" id="PF03181">
    <property type="entry name" value="BURP"/>
    <property type="match status" value="1"/>
</dbReference>
<feature type="domain" description="BURP" evidence="2">
    <location>
        <begin position="115"/>
        <end position="315"/>
    </location>
</feature>
<evidence type="ECO:0000256" key="1">
    <source>
        <dbReference type="SAM" id="SignalP"/>
    </source>
</evidence>
<keyword evidence="4" id="KW-1185">Reference proteome</keyword>
<dbReference type="SMART" id="SM01045">
    <property type="entry name" value="BURP"/>
    <property type="match status" value="1"/>
</dbReference>